<name>A0A8I2YJ32_9AGAM</name>
<keyword evidence="11" id="KW-0812">Transmembrane</keyword>
<protein>
    <submittedName>
        <fullName evidence="12">Cytochrome P450</fullName>
    </submittedName>
</protein>
<keyword evidence="6 10" id="KW-0560">Oxidoreductase</keyword>
<organism evidence="12 13">
    <name type="scientific">Boletus reticuloceps</name>
    <dbReference type="NCBI Taxonomy" id="495285"/>
    <lineage>
        <taxon>Eukaryota</taxon>
        <taxon>Fungi</taxon>
        <taxon>Dikarya</taxon>
        <taxon>Basidiomycota</taxon>
        <taxon>Agaricomycotina</taxon>
        <taxon>Agaricomycetes</taxon>
        <taxon>Agaricomycetidae</taxon>
        <taxon>Boletales</taxon>
        <taxon>Boletineae</taxon>
        <taxon>Boletaceae</taxon>
        <taxon>Boletoideae</taxon>
        <taxon>Boletus</taxon>
    </lineage>
</organism>
<dbReference type="Pfam" id="PF00067">
    <property type="entry name" value="p450"/>
    <property type="match status" value="1"/>
</dbReference>
<evidence type="ECO:0000256" key="7">
    <source>
        <dbReference type="ARBA" id="ARBA00023004"/>
    </source>
</evidence>
<comment type="similarity">
    <text evidence="3 10">Belongs to the cytochrome P450 family.</text>
</comment>
<keyword evidence="11" id="KW-1133">Transmembrane helix</keyword>
<dbReference type="GO" id="GO:0016705">
    <property type="term" value="F:oxidoreductase activity, acting on paired donors, with incorporation or reduction of molecular oxygen"/>
    <property type="evidence" value="ECO:0007669"/>
    <property type="project" value="InterPro"/>
</dbReference>
<dbReference type="PRINTS" id="PR00385">
    <property type="entry name" value="P450"/>
</dbReference>
<dbReference type="CDD" id="cd11065">
    <property type="entry name" value="CYP64-like"/>
    <property type="match status" value="1"/>
</dbReference>
<evidence type="ECO:0000313" key="13">
    <source>
        <dbReference type="Proteomes" id="UP000683000"/>
    </source>
</evidence>
<comment type="caution">
    <text evidence="12">The sequence shown here is derived from an EMBL/GenBank/DDBJ whole genome shotgun (WGS) entry which is preliminary data.</text>
</comment>
<evidence type="ECO:0000256" key="5">
    <source>
        <dbReference type="ARBA" id="ARBA00022723"/>
    </source>
</evidence>
<evidence type="ECO:0000256" key="1">
    <source>
        <dbReference type="ARBA" id="ARBA00001971"/>
    </source>
</evidence>
<reference evidence="12" key="1">
    <citation type="submission" date="2021-03" db="EMBL/GenBank/DDBJ databases">
        <title>Evolutionary innovations through gain and loss of genes in the ectomycorrhizal Boletales.</title>
        <authorList>
            <person name="Wu G."/>
            <person name="Miyauchi S."/>
            <person name="Morin E."/>
            <person name="Yang Z.-L."/>
            <person name="Xu J."/>
            <person name="Martin F.M."/>
        </authorList>
    </citation>
    <scope>NUCLEOTIDE SEQUENCE</scope>
    <source>
        <strain evidence="12">BR01</strain>
    </source>
</reference>
<dbReference type="Proteomes" id="UP000683000">
    <property type="component" value="Unassembled WGS sequence"/>
</dbReference>
<dbReference type="GO" id="GO:0005506">
    <property type="term" value="F:iron ion binding"/>
    <property type="evidence" value="ECO:0007669"/>
    <property type="project" value="InterPro"/>
</dbReference>
<dbReference type="InterPro" id="IPR017972">
    <property type="entry name" value="Cyt_P450_CS"/>
</dbReference>
<feature type="binding site" description="axial binding residue" evidence="9">
    <location>
        <position position="443"/>
    </location>
    <ligand>
        <name>heme</name>
        <dbReference type="ChEBI" id="CHEBI:30413"/>
    </ligand>
    <ligandPart>
        <name>Fe</name>
        <dbReference type="ChEBI" id="CHEBI:18248"/>
    </ligandPart>
</feature>
<dbReference type="PANTHER" id="PTHR46300:SF7">
    <property type="entry name" value="P450, PUTATIVE (EUROFUNG)-RELATED"/>
    <property type="match status" value="1"/>
</dbReference>
<keyword evidence="5 9" id="KW-0479">Metal-binding</keyword>
<dbReference type="OrthoDB" id="2789670at2759"/>
<dbReference type="PROSITE" id="PS00086">
    <property type="entry name" value="CYTOCHROME_P450"/>
    <property type="match status" value="1"/>
</dbReference>
<evidence type="ECO:0000256" key="9">
    <source>
        <dbReference type="PIRSR" id="PIRSR602401-1"/>
    </source>
</evidence>
<dbReference type="EMBL" id="JAGFBS010000024">
    <property type="protein sequence ID" value="KAG6372956.1"/>
    <property type="molecule type" value="Genomic_DNA"/>
</dbReference>
<keyword evidence="13" id="KW-1185">Reference proteome</keyword>
<feature type="transmembrane region" description="Helical" evidence="11">
    <location>
        <begin position="6"/>
        <end position="23"/>
    </location>
</feature>
<sequence length="516" mass="57786">MSLSPTLSTLIALWGVVTIYIVGSRRLRTQYSLPPGPKPLPLIGNLFDIPLKNEATTYNAWAKKYGDLVYATVMGHRLLFVNSSHIANELFEKRFSNYSDRNKLPMINDLMGWDWSFGHMPYGERWRKHRKMFERQFRPVEAQTFWPLQKKEAHTLLRNILDSQEDLIEHLRHNSAAVIMNVIYGIEISPKADRYIEIAEKALEGMAKAAAPGAFLVDVFPWLKYVPRWAPGAGFQKKAANWKKYVLEMRDAPFVAVRKALVAGTASPCFVTHLMSDLDNTDDAQEQVEVIRGCAGLAYAAGAESTVSSLSSFFLAMVLYPAAQAKAQAELDSVIGSGRLPDYNDRQSLPYINAIVKEVLRWNPVAPLGLPHMVTKDDSYDGYFIPAGTTIIGNTWTILHDERNYIQPMEFLPERFLNPDGNTENQEILDPATAAFGYGRRICPGRFMADATLWISIACILTVFDIRPGKDENGDPVAVKADFESGMICHPKSFSYAISPRSEAAKAIIKETAILS</sequence>
<comment type="cofactor">
    <cofactor evidence="1 9">
        <name>heme</name>
        <dbReference type="ChEBI" id="CHEBI:30413"/>
    </cofactor>
</comment>
<dbReference type="Gene3D" id="1.10.630.10">
    <property type="entry name" value="Cytochrome P450"/>
    <property type="match status" value="1"/>
</dbReference>
<evidence type="ECO:0000256" key="8">
    <source>
        <dbReference type="ARBA" id="ARBA00023033"/>
    </source>
</evidence>
<dbReference type="AlphaFoldDB" id="A0A8I2YJ32"/>
<gene>
    <name evidence="12" type="ORF">JVT61DRAFT_7002</name>
</gene>
<keyword evidence="7 9" id="KW-0408">Iron</keyword>
<evidence type="ECO:0000256" key="10">
    <source>
        <dbReference type="RuleBase" id="RU000461"/>
    </source>
</evidence>
<keyword evidence="8 10" id="KW-0503">Monooxygenase</keyword>
<evidence type="ECO:0000256" key="3">
    <source>
        <dbReference type="ARBA" id="ARBA00010617"/>
    </source>
</evidence>
<keyword evidence="11" id="KW-0472">Membrane</keyword>
<dbReference type="GO" id="GO:0004497">
    <property type="term" value="F:monooxygenase activity"/>
    <property type="evidence" value="ECO:0007669"/>
    <property type="project" value="UniProtKB-KW"/>
</dbReference>
<evidence type="ECO:0000313" key="12">
    <source>
        <dbReference type="EMBL" id="KAG6372956.1"/>
    </source>
</evidence>
<evidence type="ECO:0000256" key="2">
    <source>
        <dbReference type="ARBA" id="ARBA00005179"/>
    </source>
</evidence>
<dbReference type="PRINTS" id="PR00463">
    <property type="entry name" value="EP450I"/>
</dbReference>
<dbReference type="GO" id="GO:0020037">
    <property type="term" value="F:heme binding"/>
    <property type="evidence" value="ECO:0007669"/>
    <property type="project" value="InterPro"/>
</dbReference>
<evidence type="ECO:0000256" key="11">
    <source>
        <dbReference type="SAM" id="Phobius"/>
    </source>
</evidence>
<proteinExistence type="inferred from homology"/>
<dbReference type="InterPro" id="IPR036396">
    <property type="entry name" value="Cyt_P450_sf"/>
</dbReference>
<accession>A0A8I2YJ32</accession>
<keyword evidence="4 9" id="KW-0349">Heme</keyword>
<dbReference type="InterPro" id="IPR050364">
    <property type="entry name" value="Cytochrome_P450_fung"/>
</dbReference>
<dbReference type="InterPro" id="IPR002401">
    <property type="entry name" value="Cyt_P450_E_grp-I"/>
</dbReference>
<evidence type="ECO:0000256" key="6">
    <source>
        <dbReference type="ARBA" id="ARBA00023002"/>
    </source>
</evidence>
<dbReference type="SUPFAM" id="SSF48264">
    <property type="entry name" value="Cytochrome P450"/>
    <property type="match status" value="1"/>
</dbReference>
<evidence type="ECO:0000256" key="4">
    <source>
        <dbReference type="ARBA" id="ARBA00022617"/>
    </source>
</evidence>
<dbReference type="PANTHER" id="PTHR46300">
    <property type="entry name" value="P450, PUTATIVE (EUROFUNG)-RELATED-RELATED"/>
    <property type="match status" value="1"/>
</dbReference>
<comment type="pathway">
    <text evidence="2">Secondary metabolite biosynthesis.</text>
</comment>
<dbReference type="InterPro" id="IPR001128">
    <property type="entry name" value="Cyt_P450"/>
</dbReference>